<comment type="caution">
    <text evidence="1">The sequence shown here is derived from an EMBL/GenBank/DDBJ whole genome shotgun (WGS) entry which is preliminary data.</text>
</comment>
<dbReference type="PROSITE" id="PS51257">
    <property type="entry name" value="PROKAR_LIPOPROTEIN"/>
    <property type="match status" value="1"/>
</dbReference>
<evidence type="ECO:0000313" key="1">
    <source>
        <dbReference type="EMBL" id="KKM87781.1"/>
    </source>
</evidence>
<sequence length="78" mass="8338">MKRIFVVIIASLFIGAFSCAAPRGDAAKRYEQILNINCLAPDCKVTVTVTTSVAADVKKDQRAEATQKTALDLKAPGL</sequence>
<gene>
    <name evidence="1" type="ORF">LCGC14_1265470</name>
</gene>
<dbReference type="AlphaFoldDB" id="A0A0F9LKR8"/>
<accession>A0A0F9LKR8</accession>
<protein>
    <submittedName>
        <fullName evidence="1">Uncharacterized protein</fullName>
    </submittedName>
</protein>
<reference evidence="1" key="1">
    <citation type="journal article" date="2015" name="Nature">
        <title>Complex archaea that bridge the gap between prokaryotes and eukaryotes.</title>
        <authorList>
            <person name="Spang A."/>
            <person name="Saw J.H."/>
            <person name="Jorgensen S.L."/>
            <person name="Zaremba-Niedzwiedzka K."/>
            <person name="Martijn J."/>
            <person name="Lind A.E."/>
            <person name="van Eijk R."/>
            <person name="Schleper C."/>
            <person name="Guy L."/>
            <person name="Ettema T.J."/>
        </authorList>
    </citation>
    <scope>NUCLEOTIDE SEQUENCE</scope>
</reference>
<proteinExistence type="predicted"/>
<name>A0A0F9LKR8_9ZZZZ</name>
<dbReference type="EMBL" id="LAZR01007055">
    <property type="protein sequence ID" value="KKM87781.1"/>
    <property type="molecule type" value="Genomic_DNA"/>
</dbReference>
<organism evidence="1">
    <name type="scientific">marine sediment metagenome</name>
    <dbReference type="NCBI Taxonomy" id="412755"/>
    <lineage>
        <taxon>unclassified sequences</taxon>
        <taxon>metagenomes</taxon>
        <taxon>ecological metagenomes</taxon>
    </lineage>
</organism>